<gene>
    <name evidence="2" type="ORF">B0T20DRAFT_401493</name>
</gene>
<accession>A0AAE0PK19</accession>
<reference evidence="2" key="1">
    <citation type="journal article" date="2023" name="Mol. Phylogenet. Evol.">
        <title>Genome-scale phylogeny and comparative genomics of the fungal order Sordariales.</title>
        <authorList>
            <person name="Hensen N."/>
            <person name="Bonometti L."/>
            <person name="Westerberg I."/>
            <person name="Brannstrom I.O."/>
            <person name="Guillou S."/>
            <person name="Cros-Aarteil S."/>
            <person name="Calhoun S."/>
            <person name="Haridas S."/>
            <person name="Kuo A."/>
            <person name="Mondo S."/>
            <person name="Pangilinan J."/>
            <person name="Riley R."/>
            <person name="LaButti K."/>
            <person name="Andreopoulos B."/>
            <person name="Lipzen A."/>
            <person name="Chen C."/>
            <person name="Yan M."/>
            <person name="Daum C."/>
            <person name="Ng V."/>
            <person name="Clum A."/>
            <person name="Steindorff A."/>
            <person name="Ohm R.A."/>
            <person name="Martin F."/>
            <person name="Silar P."/>
            <person name="Natvig D.O."/>
            <person name="Lalanne C."/>
            <person name="Gautier V."/>
            <person name="Ament-Velasquez S.L."/>
            <person name="Kruys A."/>
            <person name="Hutchinson M.I."/>
            <person name="Powell A.J."/>
            <person name="Barry K."/>
            <person name="Miller A.N."/>
            <person name="Grigoriev I.V."/>
            <person name="Debuchy R."/>
            <person name="Gladieux P."/>
            <person name="Hiltunen Thoren M."/>
            <person name="Johannesson H."/>
        </authorList>
    </citation>
    <scope>NUCLEOTIDE SEQUENCE</scope>
    <source>
        <strain evidence="2">FGSC 1904</strain>
    </source>
</reference>
<feature type="compositionally biased region" description="Acidic residues" evidence="1">
    <location>
        <begin position="149"/>
        <end position="161"/>
    </location>
</feature>
<dbReference type="AlphaFoldDB" id="A0AAE0PK19"/>
<protein>
    <submittedName>
        <fullName evidence="2">Uncharacterized protein</fullName>
    </submittedName>
</protein>
<organism evidence="2 3">
    <name type="scientific">Sordaria brevicollis</name>
    <dbReference type="NCBI Taxonomy" id="83679"/>
    <lineage>
        <taxon>Eukaryota</taxon>
        <taxon>Fungi</taxon>
        <taxon>Dikarya</taxon>
        <taxon>Ascomycota</taxon>
        <taxon>Pezizomycotina</taxon>
        <taxon>Sordariomycetes</taxon>
        <taxon>Sordariomycetidae</taxon>
        <taxon>Sordariales</taxon>
        <taxon>Sordariaceae</taxon>
        <taxon>Sordaria</taxon>
    </lineage>
</organism>
<feature type="region of interest" description="Disordered" evidence="1">
    <location>
        <begin position="149"/>
        <end position="245"/>
    </location>
</feature>
<proteinExistence type="predicted"/>
<dbReference type="EMBL" id="JAUTDP010000002">
    <property type="protein sequence ID" value="KAK3401321.1"/>
    <property type="molecule type" value="Genomic_DNA"/>
</dbReference>
<feature type="compositionally biased region" description="Basic and acidic residues" evidence="1">
    <location>
        <begin position="162"/>
        <end position="195"/>
    </location>
</feature>
<evidence type="ECO:0000313" key="2">
    <source>
        <dbReference type="EMBL" id="KAK3401321.1"/>
    </source>
</evidence>
<keyword evidence="3" id="KW-1185">Reference proteome</keyword>
<sequence>MSPQTPRHLHHLRPTQLEILSGLDTASDYLSETITRYRSAHADKYSIAILSKLLELDEEIEEMLDIRDFRIIRNIQALPGDFGTRILCILANLNAMNDCMDEVDRLEEGWVWVGEAEHIPMDVNGVEEVEEVKEVKEVKEVEKVKQVEEVEEVKEVEEIESAEAKDGQKSDAGDERDSVGKTDARNTDPRAEVRDPVIGGKYVVIDENGNEEEAGSADGRKSTDSDFVLIDKDGEDGGMEAENGTNIGEQGLLTTLQKYLKALKVR</sequence>
<name>A0AAE0PK19_SORBR</name>
<reference evidence="2" key="2">
    <citation type="submission" date="2023-07" db="EMBL/GenBank/DDBJ databases">
        <authorList>
            <consortium name="Lawrence Berkeley National Laboratory"/>
            <person name="Haridas S."/>
            <person name="Hensen N."/>
            <person name="Bonometti L."/>
            <person name="Westerberg I."/>
            <person name="Brannstrom I.O."/>
            <person name="Guillou S."/>
            <person name="Cros-Aarteil S."/>
            <person name="Calhoun S."/>
            <person name="Kuo A."/>
            <person name="Mondo S."/>
            <person name="Pangilinan J."/>
            <person name="Riley R."/>
            <person name="LaButti K."/>
            <person name="Andreopoulos B."/>
            <person name="Lipzen A."/>
            <person name="Chen C."/>
            <person name="Yanf M."/>
            <person name="Daum C."/>
            <person name="Ng V."/>
            <person name="Clum A."/>
            <person name="Steindorff A."/>
            <person name="Ohm R."/>
            <person name="Martin F."/>
            <person name="Silar P."/>
            <person name="Natvig D."/>
            <person name="Lalanne C."/>
            <person name="Gautier V."/>
            <person name="Ament-velasquez S.L."/>
            <person name="Kruys A."/>
            <person name="Hutchinson M.I."/>
            <person name="Powell A.J."/>
            <person name="Barry K."/>
            <person name="Miller A.N."/>
            <person name="Grigoriev I.V."/>
            <person name="Debuchy R."/>
            <person name="Gladieux P."/>
            <person name="Thoren M.H."/>
            <person name="Johannesson H."/>
        </authorList>
    </citation>
    <scope>NUCLEOTIDE SEQUENCE</scope>
    <source>
        <strain evidence="2">FGSC 1904</strain>
    </source>
</reference>
<dbReference type="Proteomes" id="UP001281003">
    <property type="component" value="Unassembled WGS sequence"/>
</dbReference>
<evidence type="ECO:0000256" key="1">
    <source>
        <dbReference type="SAM" id="MobiDB-lite"/>
    </source>
</evidence>
<evidence type="ECO:0000313" key="3">
    <source>
        <dbReference type="Proteomes" id="UP001281003"/>
    </source>
</evidence>
<feature type="compositionally biased region" description="Basic and acidic residues" evidence="1">
    <location>
        <begin position="218"/>
        <end position="232"/>
    </location>
</feature>
<comment type="caution">
    <text evidence="2">The sequence shown here is derived from an EMBL/GenBank/DDBJ whole genome shotgun (WGS) entry which is preliminary data.</text>
</comment>